<accession>A0A9N8VIF0</accession>
<dbReference type="EMBL" id="CAJVPK010000113">
    <property type="protein sequence ID" value="CAG8451575.1"/>
    <property type="molecule type" value="Genomic_DNA"/>
</dbReference>
<comment type="caution">
    <text evidence="2">The sequence shown here is derived from an EMBL/GenBank/DDBJ whole genome shotgun (WGS) entry which is preliminary data.</text>
</comment>
<dbReference type="AlphaFoldDB" id="A0A9N8VIF0"/>
<keyword evidence="3" id="KW-1185">Reference proteome</keyword>
<organism evidence="2 3">
    <name type="scientific">Diversispora eburnea</name>
    <dbReference type="NCBI Taxonomy" id="1213867"/>
    <lineage>
        <taxon>Eukaryota</taxon>
        <taxon>Fungi</taxon>
        <taxon>Fungi incertae sedis</taxon>
        <taxon>Mucoromycota</taxon>
        <taxon>Glomeromycotina</taxon>
        <taxon>Glomeromycetes</taxon>
        <taxon>Diversisporales</taxon>
        <taxon>Diversisporaceae</taxon>
        <taxon>Diversispora</taxon>
    </lineage>
</organism>
<dbReference type="Proteomes" id="UP000789706">
    <property type="component" value="Unassembled WGS sequence"/>
</dbReference>
<sequence>MSAQQSPEDNQLELIENKLPIIKWFDDLTNLLNLLEYTRDSNNSIIQNRETINSEIWLKISKFVENYDVKELNFNTLSLDPSFLFKFASKTPLYIDNELKTKAFSSSPLILENSVKYLQSSSKQKLFNKYTEETEETPIVSVLSTSKSSETKRKSEKPLSKSNKRTKKYAKRSEIEGTSIMTYPVKDNSHTTLIWKCKKTNDDSQIQTQQQQYMPTNDYPWTNNTSSFSISPQHNVNYRQQEIFTIQEIPTIPNFQQVTIPNIQEIPTIPNFQDHNFFYNASFPGTNLSNTTTEVDNLEENLTINSRIENPNIGNIEIRHLLNSDQLFISEEHASKPKESFNTDIKSFSNENELESVSKHNYGNDTQYNLHEITEMPSTIKVNLSSEKLVNDNICQPIESFFLTNEDQKNFLKNQADININDSFNCIKFNKPQIKINNEANIWSESFGSNISNFISIESNVYFGTSSASHAKVEKLIKLLINKKNEIDKILESQPAFIIAPDFQKSSSMPNISYRTSERLDKSILKKLEELFDDEYEIVVIPIDEEIVAKSSNAFQDFNISAYLQAKVYPLHDKRNNLEFSIDVNNCGMGPMLSENWPSLRKLGSGYFLDSVEIKVVPISNTSMSDNPKYKIKDGPWPQQPNRAIYMSEINENSRGIGINTSFSSDPGIGLNHVRRNEQGFNFIKKEWERTVTYGCETGLCWKYQYTADSFQKNLNYRSCFAPGKHSCHWETLDAMSGFRITIIQALRCDITDGWRRKLKPNIKSKLMKLCPKMAHTLEISFNSFENFNENFKNLKNYQKFHEDRLKVTVAKNASPQIENQKIQTLEISTLSVQLKCLISNDKC</sequence>
<feature type="region of interest" description="Disordered" evidence="1">
    <location>
        <begin position="141"/>
        <end position="171"/>
    </location>
</feature>
<gene>
    <name evidence="2" type="ORF">DEBURN_LOCUS2166</name>
</gene>
<evidence type="ECO:0000313" key="2">
    <source>
        <dbReference type="EMBL" id="CAG8451575.1"/>
    </source>
</evidence>
<evidence type="ECO:0000256" key="1">
    <source>
        <dbReference type="SAM" id="MobiDB-lite"/>
    </source>
</evidence>
<reference evidence="2" key="1">
    <citation type="submission" date="2021-06" db="EMBL/GenBank/DDBJ databases">
        <authorList>
            <person name="Kallberg Y."/>
            <person name="Tangrot J."/>
            <person name="Rosling A."/>
        </authorList>
    </citation>
    <scope>NUCLEOTIDE SEQUENCE</scope>
    <source>
        <strain evidence="2">AZ414A</strain>
    </source>
</reference>
<evidence type="ECO:0000313" key="3">
    <source>
        <dbReference type="Proteomes" id="UP000789706"/>
    </source>
</evidence>
<protein>
    <submittedName>
        <fullName evidence="2">5464_t:CDS:1</fullName>
    </submittedName>
</protein>
<name>A0A9N8VIF0_9GLOM</name>
<dbReference type="OrthoDB" id="2447036at2759"/>
<proteinExistence type="predicted"/>
<feature type="compositionally biased region" description="Basic and acidic residues" evidence="1">
    <location>
        <begin position="149"/>
        <end position="159"/>
    </location>
</feature>